<evidence type="ECO:0000313" key="1">
    <source>
        <dbReference type="EMBL" id="EKC24338.1"/>
    </source>
</evidence>
<dbReference type="InterPro" id="IPR036116">
    <property type="entry name" value="FN3_sf"/>
</dbReference>
<dbReference type="CDD" id="cd00063">
    <property type="entry name" value="FN3"/>
    <property type="match status" value="1"/>
</dbReference>
<reference evidence="1" key="1">
    <citation type="journal article" date="2012" name="Nature">
        <title>The oyster genome reveals stress adaptation and complexity of shell formation.</title>
        <authorList>
            <person name="Zhang G."/>
            <person name="Fang X."/>
            <person name="Guo X."/>
            <person name="Li L."/>
            <person name="Luo R."/>
            <person name="Xu F."/>
            <person name="Yang P."/>
            <person name="Zhang L."/>
            <person name="Wang X."/>
            <person name="Qi H."/>
            <person name="Xiong Z."/>
            <person name="Que H."/>
            <person name="Xie Y."/>
            <person name="Holland P.W."/>
            <person name="Paps J."/>
            <person name="Zhu Y."/>
            <person name="Wu F."/>
            <person name="Chen Y."/>
            <person name="Wang J."/>
            <person name="Peng C."/>
            <person name="Meng J."/>
            <person name="Yang L."/>
            <person name="Liu J."/>
            <person name="Wen B."/>
            <person name="Zhang N."/>
            <person name="Huang Z."/>
            <person name="Zhu Q."/>
            <person name="Feng Y."/>
            <person name="Mount A."/>
            <person name="Hedgecock D."/>
            <person name="Xu Z."/>
            <person name="Liu Y."/>
            <person name="Domazet-Loso T."/>
            <person name="Du Y."/>
            <person name="Sun X."/>
            <person name="Zhang S."/>
            <person name="Liu B."/>
            <person name="Cheng P."/>
            <person name="Jiang X."/>
            <person name="Li J."/>
            <person name="Fan D."/>
            <person name="Wang W."/>
            <person name="Fu W."/>
            <person name="Wang T."/>
            <person name="Wang B."/>
            <person name="Zhang J."/>
            <person name="Peng Z."/>
            <person name="Li Y."/>
            <person name="Li N."/>
            <person name="Wang J."/>
            <person name="Chen M."/>
            <person name="He Y."/>
            <person name="Tan F."/>
            <person name="Song X."/>
            <person name="Zheng Q."/>
            <person name="Huang R."/>
            <person name="Yang H."/>
            <person name="Du X."/>
            <person name="Chen L."/>
            <person name="Yang M."/>
            <person name="Gaffney P.M."/>
            <person name="Wang S."/>
            <person name="Luo L."/>
            <person name="She Z."/>
            <person name="Ming Y."/>
            <person name="Huang W."/>
            <person name="Zhang S."/>
            <person name="Huang B."/>
            <person name="Zhang Y."/>
            <person name="Qu T."/>
            <person name="Ni P."/>
            <person name="Miao G."/>
            <person name="Wang J."/>
            <person name="Wang Q."/>
            <person name="Steinberg C.E."/>
            <person name="Wang H."/>
            <person name="Li N."/>
            <person name="Qian L."/>
            <person name="Zhang G."/>
            <person name="Li Y."/>
            <person name="Yang H."/>
            <person name="Liu X."/>
            <person name="Wang J."/>
            <person name="Yin Y."/>
            <person name="Wang J."/>
        </authorList>
    </citation>
    <scope>NUCLEOTIDE SEQUENCE [LARGE SCALE GENOMIC DNA]</scope>
    <source>
        <strain evidence="1">05x7-T-G4-1.051#20</strain>
    </source>
</reference>
<dbReference type="Pfam" id="PF01683">
    <property type="entry name" value="EB"/>
    <property type="match status" value="1"/>
</dbReference>
<proteinExistence type="predicted"/>
<dbReference type="AlphaFoldDB" id="K1PRP2"/>
<dbReference type="EMBL" id="JH818360">
    <property type="protein sequence ID" value="EKC24338.1"/>
    <property type="molecule type" value="Genomic_DNA"/>
</dbReference>
<protein>
    <submittedName>
        <fullName evidence="1">Uncharacterized protein</fullName>
    </submittedName>
</protein>
<accession>K1PRP2</accession>
<gene>
    <name evidence="1" type="ORF">CGI_10004643</name>
</gene>
<dbReference type="InParanoid" id="K1PRP2"/>
<dbReference type="SUPFAM" id="SSF49265">
    <property type="entry name" value="Fibronectin type III"/>
    <property type="match status" value="1"/>
</dbReference>
<dbReference type="Gene3D" id="2.60.40.10">
    <property type="entry name" value="Immunoglobulins"/>
    <property type="match status" value="1"/>
</dbReference>
<sequence length="134" mass="14645">METNIFKIIVLVCIISTTGPANVGESCDRTRSCAPDKETCNGGICNCSTGYINVGGKCETRFDSKSVSVTGLEEYWPYRFKVIAATGKGNSTSDFSSTFRTKSGLIADIKEMRRTLFSNIPRTSSCPVFEARNE</sequence>
<dbReference type="HOGENOM" id="CLU_1898244_0_0_1"/>
<dbReference type="InterPro" id="IPR006149">
    <property type="entry name" value="EB_dom"/>
</dbReference>
<organism evidence="1">
    <name type="scientific">Magallana gigas</name>
    <name type="common">Pacific oyster</name>
    <name type="synonym">Crassostrea gigas</name>
    <dbReference type="NCBI Taxonomy" id="29159"/>
    <lineage>
        <taxon>Eukaryota</taxon>
        <taxon>Metazoa</taxon>
        <taxon>Spiralia</taxon>
        <taxon>Lophotrochozoa</taxon>
        <taxon>Mollusca</taxon>
        <taxon>Bivalvia</taxon>
        <taxon>Autobranchia</taxon>
        <taxon>Pteriomorphia</taxon>
        <taxon>Ostreida</taxon>
        <taxon>Ostreoidea</taxon>
        <taxon>Ostreidae</taxon>
        <taxon>Magallana</taxon>
    </lineage>
</organism>
<name>K1PRP2_MAGGI</name>
<dbReference type="InterPro" id="IPR003961">
    <property type="entry name" value="FN3_dom"/>
</dbReference>
<dbReference type="InterPro" id="IPR013783">
    <property type="entry name" value="Ig-like_fold"/>
</dbReference>